<evidence type="ECO:0000256" key="10">
    <source>
        <dbReference type="SAM" id="Coils"/>
    </source>
</evidence>
<dbReference type="InterPro" id="IPR002151">
    <property type="entry name" value="Kinesin_light"/>
</dbReference>
<evidence type="ECO:0000256" key="1">
    <source>
        <dbReference type="ARBA" id="ARBA00004245"/>
    </source>
</evidence>
<dbReference type="PANTHER" id="PTHR45783">
    <property type="entry name" value="KINESIN LIGHT CHAIN"/>
    <property type="match status" value="1"/>
</dbReference>
<dbReference type="PANTHER" id="PTHR45783:SF3">
    <property type="entry name" value="KINESIN LIGHT CHAIN"/>
    <property type="match status" value="1"/>
</dbReference>
<evidence type="ECO:0000256" key="5">
    <source>
        <dbReference type="ARBA" id="ARBA00022737"/>
    </source>
</evidence>
<evidence type="ECO:0000256" key="9">
    <source>
        <dbReference type="ARBA" id="ARBA00023212"/>
    </source>
</evidence>
<evidence type="ECO:0000256" key="11">
    <source>
        <dbReference type="SAM" id="MobiDB-lite"/>
    </source>
</evidence>
<reference evidence="12" key="1">
    <citation type="submission" date="2021-02" db="EMBL/GenBank/DDBJ databases">
        <authorList>
            <person name="Nowell W R."/>
        </authorList>
    </citation>
    <scope>NUCLEOTIDE SEQUENCE</scope>
</reference>
<name>A0A816NPI8_9BILA</name>
<dbReference type="Proteomes" id="UP000663887">
    <property type="component" value="Unassembled WGS sequence"/>
</dbReference>
<protein>
    <recommendedName>
        <fullName evidence="15">Kinesin light chain</fullName>
    </recommendedName>
</protein>
<dbReference type="Pfam" id="PF13176">
    <property type="entry name" value="TPR_7"/>
    <property type="match status" value="1"/>
</dbReference>
<gene>
    <name evidence="13" type="ORF">UXM345_LOCUS2698</name>
    <name evidence="12" type="ORF">XDN619_LOCUS6177</name>
</gene>
<evidence type="ECO:0000313" key="13">
    <source>
        <dbReference type="EMBL" id="CAF3763431.1"/>
    </source>
</evidence>
<feature type="region of interest" description="Disordered" evidence="11">
    <location>
        <begin position="537"/>
        <end position="562"/>
    </location>
</feature>
<evidence type="ECO:0000313" key="12">
    <source>
        <dbReference type="EMBL" id="CAF2037827.1"/>
    </source>
</evidence>
<keyword evidence="8" id="KW-0505">Motor protein</keyword>
<feature type="compositionally biased region" description="Polar residues" evidence="11">
    <location>
        <begin position="537"/>
        <end position="560"/>
    </location>
</feature>
<dbReference type="GO" id="GO:0019894">
    <property type="term" value="F:kinesin binding"/>
    <property type="evidence" value="ECO:0007669"/>
    <property type="project" value="TreeGrafter"/>
</dbReference>
<organism evidence="12 14">
    <name type="scientific">Rotaria magnacalcarata</name>
    <dbReference type="NCBI Taxonomy" id="392030"/>
    <lineage>
        <taxon>Eukaryota</taxon>
        <taxon>Metazoa</taxon>
        <taxon>Spiralia</taxon>
        <taxon>Gnathifera</taxon>
        <taxon>Rotifera</taxon>
        <taxon>Eurotatoria</taxon>
        <taxon>Bdelloidea</taxon>
        <taxon>Philodinida</taxon>
        <taxon>Philodinidae</taxon>
        <taxon>Rotaria</taxon>
    </lineage>
</organism>
<comment type="similarity">
    <text evidence="2">Belongs to the kinesin light chain family.</text>
</comment>
<dbReference type="PRINTS" id="PR00381">
    <property type="entry name" value="KINESINLIGHT"/>
</dbReference>
<evidence type="ECO:0000313" key="14">
    <source>
        <dbReference type="Proteomes" id="UP000663887"/>
    </source>
</evidence>
<dbReference type="GO" id="GO:0005874">
    <property type="term" value="C:microtubule"/>
    <property type="evidence" value="ECO:0007669"/>
    <property type="project" value="UniProtKB-KW"/>
</dbReference>
<keyword evidence="5" id="KW-0677">Repeat</keyword>
<keyword evidence="9" id="KW-0206">Cytoskeleton</keyword>
<evidence type="ECO:0000256" key="8">
    <source>
        <dbReference type="ARBA" id="ARBA00023175"/>
    </source>
</evidence>
<keyword evidence="4" id="KW-0493">Microtubule</keyword>
<evidence type="ECO:0000256" key="6">
    <source>
        <dbReference type="ARBA" id="ARBA00022803"/>
    </source>
</evidence>
<evidence type="ECO:0000256" key="2">
    <source>
        <dbReference type="ARBA" id="ARBA00009622"/>
    </source>
</evidence>
<comment type="subcellular location">
    <subcellularLocation>
        <location evidence="1">Cytoplasm</location>
        <location evidence="1">Cytoskeleton</location>
    </subcellularLocation>
</comment>
<evidence type="ECO:0000256" key="3">
    <source>
        <dbReference type="ARBA" id="ARBA00022490"/>
    </source>
</evidence>
<evidence type="ECO:0000256" key="7">
    <source>
        <dbReference type="ARBA" id="ARBA00023054"/>
    </source>
</evidence>
<feature type="coiled-coil region" evidence="10">
    <location>
        <begin position="74"/>
        <end position="101"/>
    </location>
</feature>
<dbReference type="GO" id="GO:0005737">
    <property type="term" value="C:cytoplasm"/>
    <property type="evidence" value="ECO:0007669"/>
    <property type="project" value="TreeGrafter"/>
</dbReference>
<dbReference type="GO" id="GO:0005871">
    <property type="term" value="C:kinesin complex"/>
    <property type="evidence" value="ECO:0007669"/>
    <property type="project" value="InterPro"/>
</dbReference>
<feature type="region of interest" description="Disordered" evidence="11">
    <location>
        <begin position="480"/>
        <end position="511"/>
    </location>
</feature>
<dbReference type="Pfam" id="PF13424">
    <property type="entry name" value="TPR_12"/>
    <property type="match status" value="2"/>
</dbReference>
<dbReference type="GO" id="GO:0007018">
    <property type="term" value="P:microtubule-based movement"/>
    <property type="evidence" value="ECO:0007669"/>
    <property type="project" value="TreeGrafter"/>
</dbReference>
<dbReference type="InterPro" id="IPR011990">
    <property type="entry name" value="TPR-like_helical_dom_sf"/>
</dbReference>
<comment type="caution">
    <text evidence="12">The sequence shown here is derived from an EMBL/GenBank/DDBJ whole genome shotgun (WGS) entry which is preliminary data.</text>
</comment>
<accession>A0A816NPI8</accession>
<feature type="compositionally biased region" description="Low complexity" evidence="11">
    <location>
        <begin position="480"/>
        <end position="502"/>
    </location>
</feature>
<keyword evidence="6" id="KW-0802">TPR repeat</keyword>
<feature type="region of interest" description="Disordered" evidence="11">
    <location>
        <begin position="153"/>
        <end position="195"/>
    </location>
</feature>
<evidence type="ECO:0000256" key="4">
    <source>
        <dbReference type="ARBA" id="ARBA00022701"/>
    </source>
</evidence>
<feature type="compositionally biased region" description="Acidic residues" evidence="11">
    <location>
        <begin position="156"/>
        <end position="165"/>
    </location>
</feature>
<keyword evidence="3" id="KW-0963">Cytoplasm</keyword>
<dbReference type="AlphaFoldDB" id="A0A816NPI8"/>
<evidence type="ECO:0008006" key="15">
    <source>
        <dbReference type="Google" id="ProtNLM"/>
    </source>
</evidence>
<dbReference type="EMBL" id="CAJNRG010001700">
    <property type="protein sequence ID" value="CAF2037827.1"/>
    <property type="molecule type" value="Genomic_DNA"/>
</dbReference>
<dbReference type="EMBL" id="CAJOBF010000167">
    <property type="protein sequence ID" value="CAF3763431.1"/>
    <property type="molecule type" value="Genomic_DNA"/>
</dbReference>
<dbReference type="SMART" id="SM00028">
    <property type="entry name" value="TPR"/>
    <property type="match status" value="5"/>
</dbReference>
<sequence length="921" mass="106658">MSEDDIFQTTKFVIQALDALKNEYEKILENLVQSAKILSSNKIEEKINLLRNSMNMIDLGIDEAHVMIQLDNYLQNVDGEKHKLRIQVKRLSQENTWLRNELGSTQKKLHESEQINACHSIEIENLKFLKDIQRYNNDNSTSQENHEHDLINDLFSSDDTDDEQDNQPNHSKNNIGSNDDLSMVKSQSTNNSTKDYEIPARLNTLHNLVLQYTSQGRYEVAVTLCRQALDDLEKTLGHQHPDVATMLNILALVYRDQSEFKKAISLLYETLSIREDTLGFDHPAVAATLNNLAVLYSNLNKFKEAEPLCKRALDIREKCLDISHPDVAKQLMNVALICENQAKYNEAESYYKRAIAIYTKTFGHDDVNVAKTKNNLASSYFKQQKYLEAEQLYKDVLTCVHEKDFQSLFSPTSRRHNETQIVITTLKNLSLLYRRQGLYDAAEIIESCASRARQDSQAIIQALNMVQQVGMRLEKLEQSLGIPSPGSSRSSQLSLSDTFSNSQWENAGDYDEEDDNISIQSVPYSHSNTPRVEFHQSTNQLNRSQSDTVMNGTSPEGSWQTHKEEQVQLTFKHQTGYNDKETEMICKDLLENKPARLYECRDYDKKVSLLRMAISYNSPKVTVPVLLFLENTLSKPIFYELIKKHPSAIKNYLNTTKSRLDNDYYIAMLKQFGKNQDVGMIRIRQAGEIKDINNKISLLEQAAIETNSHPWWNLQVIEYQHLLRNQRELQKSISSSQSRVRLENRTLLDTYKVLFDIDFRRQKYTRHPDKTAVEHSKQLETAFQMSPEMIMCGKLSVIMQCGLRMHYEDFIHQAMHQAIFSRKYVIPPENLADMVFNWVRLSGEGQEKASEKTERFLNMIQNPMRRIYYAEKFQNYDVAMDTIANVLRDRVQLENLRKRIPSGHVSFNRATSLLENSKWKN</sequence>
<feature type="compositionally biased region" description="Polar residues" evidence="11">
    <location>
        <begin position="166"/>
        <end position="193"/>
    </location>
</feature>
<dbReference type="InterPro" id="IPR019734">
    <property type="entry name" value="TPR_rpt"/>
</dbReference>
<proteinExistence type="inferred from homology"/>
<dbReference type="Gene3D" id="1.25.40.10">
    <property type="entry name" value="Tetratricopeptide repeat domain"/>
    <property type="match status" value="1"/>
</dbReference>
<dbReference type="SUPFAM" id="SSF48452">
    <property type="entry name" value="TPR-like"/>
    <property type="match status" value="2"/>
</dbReference>
<dbReference type="Proteomes" id="UP000663842">
    <property type="component" value="Unassembled WGS sequence"/>
</dbReference>
<keyword evidence="7 10" id="KW-0175">Coiled coil</keyword>